<evidence type="ECO:0000256" key="1">
    <source>
        <dbReference type="SAM" id="MobiDB-lite"/>
    </source>
</evidence>
<dbReference type="AlphaFoldDB" id="A0A7W8NI27"/>
<evidence type="ECO:0000313" key="2">
    <source>
        <dbReference type="EMBL" id="MBB5364637.1"/>
    </source>
</evidence>
<organism evidence="2 3">
    <name type="scientific">Deinococcus humi</name>
    <dbReference type="NCBI Taxonomy" id="662880"/>
    <lineage>
        <taxon>Bacteria</taxon>
        <taxon>Thermotogati</taxon>
        <taxon>Deinococcota</taxon>
        <taxon>Deinococci</taxon>
        <taxon>Deinococcales</taxon>
        <taxon>Deinococcaceae</taxon>
        <taxon>Deinococcus</taxon>
    </lineage>
</organism>
<feature type="region of interest" description="Disordered" evidence="1">
    <location>
        <begin position="1"/>
        <end position="46"/>
    </location>
</feature>
<dbReference type="Proteomes" id="UP000552709">
    <property type="component" value="Unassembled WGS sequence"/>
</dbReference>
<proteinExistence type="predicted"/>
<comment type="caution">
    <text evidence="2">The sequence shown here is derived from an EMBL/GenBank/DDBJ whole genome shotgun (WGS) entry which is preliminary data.</text>
</comment>
<name>A0A7W8NI27_9DEIO</name>
<accession>A0A7W8NI27</accession>
<protein>
    <submittedName>
        <fullName evidence="2">Uncharacterized protein</fullName>
    </submittedName>
</protein>
<feature type="compositionally biased region" description="Polar residues" evidence="1">
    <location>
        <begin position="1"/>
        <end position="14"/>
    </location>
</feature>
<keyword evidence="3" id="KW-1185">Reference proteome</keyword>
<evidence type="ECO:0000313" key="3">
    <source>
        <dbReference type="Proteomes" id="UP000552709"/>
    </source>
</evidence>
<dbReference type="EMBL" id="JACHFL010000011">
    <property type="protein sequence ID" value="MBB5364637.1"/>
    <property type="molecule type" value="Genomic_DNA"/>
</dbReference>
<sequence>MKTCKGTSQSSLGSSAAHVRSGPKRRDAATGHMTMGPNGLLVPTKA</sequence>
<gene>
    <name evidence="2" type="ORF">HNQ08_003750</name>
</gene>
<reference evidence="2 3" key="1">
    <citation type="submission" date="2020-08" db="EMBL/GenBank/DDBJ databases">
        <title>Genomic Encyclopedia of Type Strains, Phase IV (KMG-IV): sequencing the most valuable type-strain genomes for metagenomic binning, comparative biology and taxonomic classification.</title>
        <authorList>
            <person name="Goeker M."/>
        </authorList>
    </citation>
    <scope>NUCLEOTIDE SEQUENCE [LARGE SCALE GENOMIC DNA]</scope>
    <source>
        <strain evidence="2 3">DSM 27939</strain>
    </source>
</reference>